<gene>
    <name evidence="1" type="ORF">PVAP13_6NG115403</name>
</gene>
<protein>
    <submittedName>
        <fullName evidence="1">Uncharacterized protein</fullName>
    </submittedName>
</protein>
<dbReference type="AlphaFoldDB" id="A0A8T0R0H0"/>
<reference evidence="1" key="1">
    <citation type="submission" date="2020-05" db="EMBL/GenBank/DDBJ databases">
        <title>WGS assembly of Panicum virgatum.</title>
        <authorList>
            <person name="Lovell J.T."/>
            <person name="Jenkins J."/>
            <person name="Shu S."/>
            <person name="Juenger T.E."/>
            <person name="Schmutz J."/>
        </authorList>
    </citation>
    <scope>NUCLEOTIDE SEQUENCE</scope>
    <source>
        <strain evidence="1">AP13</strain>
    </source>
</reference>
<organism evidence="1 2">
    <name type="scientific">Panicum virgatum</name>
    <name type="common">Blackwell switchgrass</name>
    <dbReference type="NCBI Taxonomy" id="38727"/>
    <lineage>
        <taxon>Eukaryota</taxon>
        <taxon>Viridiplantae</taxon>
        <taxon>Streptophyta</taxon>
        <taxon>Embryophyta</taxon>
        <taxon>Tracheophyta</taxon>
        <taxon>Spermatophyta</taxon>
        <taxon>Magnoliopsida</taxon>
        <taxon>Liliopsida</taxon>
        <taxon>Poales</taxon>
        <taxon>Poaceae</taxon>
        <taxon>PACMAD clade</taxon>
        <taxon>Panicoideae</taxon>
        <taxon>Panicodae</taxon>
        <taxon>Paniceae</taxon>
        <taxon>Panicinae</taxon>
        <taxon>Panicum</taxon>
        <taxon>Panicum sect. Hiantes</taxon>
    </lineage>
</organism>
<accession>A0A8T0R0H0</accession>
<proteinExistence type="predicted"/>
<dbReference type="Proteomes" id="UP000823388">
    <property type="component" value="Chromosome 6N"/>
</dbReference>
<evidence type="ECO:0000313" key="2">
    <source>
        <dbReference type="Proteomes" id="UP000823388"/>
    </source>
</evidence>
<evidence type="ECO:0000313" key="1">
    <source>
        <dbReference type="EMBL" id="KAG2578705.1"/>
    </source>
</evidence>
<sequence>MLWNILVLGFTALVWSFVNTLRLNLICTEGSYLKQKKNTKAVPTAKVFSSPL</sequence>
<comment type="caution">
    <text evidence="1">The sequence shown here is derived from an EMBL/GenBank/DDBJ whole genome shotgun (WGS) entry which is preliminary data.</text>
</comment>
<keyword evidence="2" id="KW-1185">Reference proteome</keyword>
<name>A0A8T0R0H0_PANVG</name>
<dbReference type="EMBL" id="CM029048">
    <property type="protein sequence ID" value="KAG2578705.1"/>
    <property type="molecule type" value="Genomic_DNA"/>
</dbReference>